<reference evidence="2" key="1">
    <citation type="submission" date="2018-05" db="EMBL/GenBank/DDBJ databases">
        <authorList>
            <person name="Lanie J.A."/>
            <person name="Ng W.-L."/>
            <person name="Kazmierczak K.M."/>
            <person name="Andrzejewski T.M."/>
            <person name="Davidsen T.M."/>
            <person name="Wayne K.J."/>
            <person name="Tettelin H."/>
            <person name="Glass J.I."/>
            <person name="Rusch D."/>
            <person name="Podicherti R."/>
            <person name="Tsui H.-C.T."/>
            <person name="Winkler M.E."/>
        </authorList>
    </citation>
    <scope>NUCLEOTIDE SEQUENCE</scope>
</reference>
<feature type="region of interest" description="Disordered" evidence="1">
    <location>
        <begin position="1"/>
        <end position="57"/>
    </location>
</feature>
<sequence length="57" mass="6666">MSKHKKNLRKEKKNDPDYGNGPFGAPVEEDGNNERNNRHKNSKKTRRGRPKPRPKDI</sequence>
<proteinExistence type="predicted"/>
<evidence type="ECO:0000313" key="2">
    <source>
        <dbReference type="EMBL" id="SVC45739.1"/>
    </source>
</evidence>
<dbReference type="EMBL" id="UINC01092287">
    <property type="protein sequence ID" value="SVC45739.1"/>
    <property type="molecule type" value="Genomic_DNA"/>
</dbReference>
<feature type="non-terminal residue" evidence="2">
    <location>
        <position position="57"/>
    </location>
</feature>
<dbReference type="AlphaFoldDB" id="A0A382MA31"/>
<gene>
    <name evidence="2" type="ORF">METZ01_LOCUS298593</name>
</gene>
<accession>A0A382MA31</accession>
<feature type="compositionally biased region" description="Basic residues" evidence="1">
    <location>
        <begin position="37"/>
        <end position="57"/>
    </location>
</feature>
<protein>
    <submittedName>
        <fullName evidence="2">Uncharacterized protein</fullName>
    </submittedName>
</protein>
<name>A0A382MA31_9ZZZZ</name>
<organism evidence="2">
    <name type="scientific">marine metagenome</name>
    <dbReference type="NCBI Taxonomy" id="408172"/>
    <lineage>
        <taxon>unclassified sequences</taxon>
        <taxon>metagenomes</taxon>
        <taxon>ecological metagenomes</taxon>
    </lineage>
</organism>
<feature type="compositionally biased region" description="Basic residues" evidence="1">
    <location>
        <begin position="1"/>
        <end position="11"/>
    </location>
</feature>
<evidence type="ECO:0000256" key="1">
    <source>
        <dbReference type="SAM" id="MobiDB-lite"/>
    </source>
</evidence>